<evidence type="ECO:0000256" key="1">
    <source>
        <dbReference type="SAM" id="MobiDB-lite"/>
    </source>
</evidence>
<feature type="compositionally biased region" description="Basic and acidic residues" evidence="1">
    <location>
        <begin position="443"/>
        <end position="454"/>
    </location>
</feature>
<dbReference type="STRING" id="306901.Q2GSS3"/>
<reference evidence="3" key="1">
    <citation type="journal article" date="2015" name="Genome Announc.">
        <title>Draft genome sequence of the cellulolytic fungus Chaetomium globosum.</title>
        <authorList>
            <person name="Cuomo C.A."/>
            <person name="Untereiner W.A."/>
            <person name="Ma L.-J."/>
            <person name="Grabherr M."/>
            <person name="Birren B.W."/>
        </authorList>
    </citation>
    <scope>NUCLEOTIDE SEQUENCE [LARGE SCALE GENOMIC DNA]</scope>
    <source>
        <strain evidence="3">ATCC 6205 / CBS 148.51 / DSM 1962 / NBRC 6347 / NRRL 1970</strain>
    </source>
</reference>
<dbReference type="OrthoDB" id="5386574at2759"/>
<feature type="region of interest" description="Disordered" evidence="1">
    <location>
        <begin position="797"/>
        <end position="936"/>
    </location>
</feature>
<feature type="compositionally biased region" description="Basic and acidic residues" evidence="1">
    <location>
        <begin position="725"/>
        <end position="736"/>
    </location>
</feature>
<feature type="compositionally biased region" description="Basic and acidic residues" evidence="1">
    <location>
        <begin position="867"/>
        <end position="917"/>
    </location>
</feature>
<feature type="region of interest" description="Disordered" evidence="1">
    <location>
        <begin position="1"/>
        <end position="288"/>
    </location>
</feature>
<dbReference type="HOGENOM" id="CLU_009400_1_0_1"/>
<feature type="compositionally biased region" description="Polar residues" evidence="1">
    <location>
        <begin position="308"/>
        <end position="319"/>
    </location>
</feature>
<dbReference type="Pfam" id="PF11489">
    <property type="entry name" value="Aim21"/>
    <property type="match status" value="1"/>
</dbReference>
<dbReference type="InterPro" id="IPR021582">
    <property type="entry name" value="Aim21"/>
</dbReference>
<feature type="compositionally biased region" description="Low complexity" evidence="1">
    <location>
        <begin position="127"/>
        <end position="137"/>
    </location>
</feature>
<organism evidence="2 3">
    <name type="scientific">Chaetomium globosum (strain ATCC 6205 / CBS 148.51 / DSM 1962 / NBRC 6347 / NRRL 1970)</name>
    <name type="common">Soil fungus</name>
    <dbReference type="NCBI Taxonomy" id="306901"/>
    <lineage>
        <taxon>Eukaryota</taxon>
        <taxon>Fungi</taxon>
        <taxon>Dikarya</taxon>
        <taxon>Ascomycota</taxon>
        <taxon>Pezizomycotina</taxon>
        <taxon>Sordariomycetes</taxon>
        <taxon>Sordariomycetidae</taxon>
        <taxon>Sordariales</taxon>
        <taxon>Chaetomiaceae</taxon>
        <taxon>Chaetomium</taxon>
    </lineage>
</organism>
<feature type="compositionally biased region" description="Polar residues" evidence="1">
    <location>
        <begin position="162"/>
        <end position="173"/>
    </location>
</feature>
<evidence type="ECO:0000313" key="2">
    <source>
        <dbReference type="EMBL" id="EAQ84967.1"/>
    </source>
</evidence>
<evidence type="ECO:0000313" key="3">
    <source>
        <dbReference type="Proteomes" id="UP000001056"/>
    </source>
</evidence>
<sequence length="970" mass="104905">MSSTTTKPPAIPPRPSKAQEQTLAPMIPPRPTNRRLRSVSPNPDRFAPSPLNEPSFLSKSPKPSNLGFQSDHGEEPVHRPNSVELPSVGEEGKEYAALGDDPASTEDASADPEQTRTVAKDLKLHAPKPSLPAASAKQRVLAVTRTDSERAASFGIGRASSVEDSTPALPSNRSLKKKASTASQLSGTERDIDDEQGIPEIGQQVPMYRNAGDVQAPSPAPSSSEGPKNRHVRKTSAHGNLPPGSYGLHGHGVAPQDKLEKAYYEKHPDLLKKEHMPHHYDRPNDYSMSREDLDKIVKETASRGSGVGTNKNYAGTPSEQVGWQALEESASRIASPEPKSTSIYIDEPRRRSVMASDSESLTADDAERPYTAPILANDDVAKNPLPPGMHAPVESPASDLDGPSPRPTSRPASLYKETSFELQHTPLEDVQEYEPLFEDDEKNEAKKPATKETNKTTTHPHRFPSADIWEDAPSSVLQTAEVSTPEFLDQQEKPTRNTVPPPREGETPVQAFARYQEELAEKESLGQRAAHKPLWPQNQKHLTPEKPAARPPMQQRFPSRDVWEDAPESLRLETTVSTPQQDEAPSPSPVDTHKPTVPERPEPKLKSPDAPSPAEKPAIPNRPKPRQLSADDKPAVPGRPKPQIPARPVKASPTPAGPGPAEPPAAPPRSKPTVPARPMGSKISALQAGFMNDLNKRLKLGPQAPPSKQQQEASPEEEGQAAAAPKEKVPLSDARKGRARGPQRRAPAAKAVVASPDVKTEEKAQAAVSGFVLAVTFFEIDPDEGVLSAGVVVDKAQPVSESKPEPEAVVVADEAKVEKPKTEELKTEEAKTEEIKTEKPQVEETPDNEVTDVVAAAAIPAISHVSGGKEEEQVTVESEKEEVSEPKTTPDSEAEEKPEPETAKSDPELDAEPEVKTEAAVSPEPVPEPEPEKQEIKSLATNLAGEALIKEEVKKDEEHGEVEPVKVVEN</sequence>
<accession>Q2GSS3</accession>
<keyword evidence="3" id="KW-1185">Reference proteome</keyword>
<feature type="compositionally biased region" description="Basic and acidic residues" evidence="1">
    <location>
        <begin position="591"/>
        <end position="607"/>
    </location>
</feature>
<feature type="compositionally biased region" description="Polar residues" evidence="1">
    <location>
        <begin position="55"/>
        <end position="68"/>
    </location>
</feature>
<feature type="compositionally biased region" description="Pro residues" evidence="1">
    <location>
        <begin position="655"/>
        <end position="670"/>
    </location>
</feature>
<dbReference type="EMBL" id="CH408034">
    <property type="protein sequence ID" value="EAQ84967.1"/>
    <property type="molecule type" value="Genomic_DNA"/>
</dbReference>
<proteinExistence type="predicted"/>
<dbReference type="RefSeq" id="XP_001226908.1">
    <property type="nucleotide sequence ID" value="XM_001226907.1"/>
</dbReference>
<dbReference type="AlphaFoldDB" id="Q2GSS3"/>
<feature type="compositionally biased region" description="Basic and acidic residues" evidence="1">
    <location>
        <begin position="257"/>
        <end position="288"/>
    </location>
</feature>
<feature type="compositionally biased region" description="Basic and acidic residues" evidence="1">
    <location>
        <begin position="558"/>
        <end position="571"/>
    </location>
</feature>
<feature type="region of interest" description="Disordered" evidence="1">
    <location>
        <begin position="325"/>
        <end position="760"/>
    </location>
</feature>
<dbReference type="InParanoid" id="Q2GSS3"/>
<feature type="compositionally biased region" description="Polar residues" evidence="1">
    <location>
        <begin position="572"/>
        <end position="583"/>
    </location>
</feature>
<name>Q2GSS3_CHAGB</name>
<evidence type="ECO:0008006" key="4">
    <source>
        <dbReference type="Google" id="ProtNLM"/>
    </source>
</evidence>
<feature type="region of interest" description="Disordered" evidence="1">
    <location>
        <begin position="300"/>
        <end position="319"/>
    </location>
</feature>
<dbReference type="eggNOG" id="ENOG502SPD4">
    <property type="taxonomic scope" value="Eukaryota"/>
</dbReference>
<protein>
    <recommendedName>
        <fullName evidence="4">Altered inheritance of mitochondria protein 21</fullName>
    </recommendedName>
</protein>
<dbReference type="OMA" id="PRPDWAM"/>
<feature type="compositionally biased region" description="Basic and acidic residues" evidence="1">
    <location>
        <begin position="813"/>
        <end position="842"/>
    </location>
</feature>
<dbReference type="VEuPathDB" id="FungiDB:CHGG_08981"/>
<feature type="compositionally biased region" description="Acidic residues" evidence="1">
    <location>
        <begin position="429"/>
        <end position="442"/>
    </location>
</feature>
<feature type="compositionally biased region" description="Basic and acidic residues" evidence="1">
    <location>
        <begin position="515"/>
        <end position="525"/>
    </location>
</feature>
<gene>
    <name evidence="2" type="ORF">CHGG_08981</name>
</gene>
<dbReference type="GeneID" id="4395369"/>
<dbReference type="Proteomes" id="UP000001056">
    <property type="component" value="Unassembled WGS sequence"/>
</dbReference>